<evidence type="ECO:0000313" key="2">
    <source>
        <dbReference type="Proteomes" id="UP000515275"/>
    </source>
</evidence>
<dbReference type="AlphaFoldDB" id="A0A7G7YP29"/>
<keyword evidence="2" id="KW-1185">Reference proteome</keyword>
<name>A0A7G7YP29_9CORY</name>
<organism evidence="1 2">
    <name type="scientific">Corynebacterium anserum</name>
    <dbReference type="NCBI Taxonomy" id="2684406"/>
    <lineage>
        <taxon>Bacteria</taxon>
        <taxon>Bacillati</taxon>
        <taxon>Actinomycetota</taxon>
        <taxon>Actinomycetes</taxon>
        <taxon>Mycobacteriales</taxon>
        <taxon>Corynebacteriaceae</taxon>
        <taxon>Corynebacterium</taxon>
    </lineage>
</organism>
<dbReference type="KEGG" id="cans:GP473_05870"/>
<accession>A0A7G7YP29</accession>
<proteinExistence type="predicted"/>
<gene>
    <name evidence="1" type="ORF">GP473_05870</name>
</gene>
<sequence>MTQPNTGPNRQQYPHPMQQEQAVGAFWQWWAEKGASALADMFRGGPRQEEILHELNALITQISPHLVFEFASGDSAGLDSEFLFILTAEGVAEYRAPARRWMLSAPEADATWSYSDLRLPGDSFGVMMGDANVSAHDLRFSVHKGATAVDLEVYHPAFTQLRSSSERGEVAPSEEDQPTVEQLGFVLLDIAFGERAVELWMDTIAFTKTPGASATLEDVRGVLDEYDARFSDDNGDMDQWVVFNDEQAGNYYVGRIHPPLKPLAAPLLDVHVRIDVPFEATEKGMPTQEAQHELFDLEDAFEKKIVEHSAHIGPVDHVGKLVAVETFVGTRAFHFYVGGTTGLLEELQQVAEQYRALPADAKISGEAVIDPAWRRVQDLCI</sequence>
<protein>
    <submittedName>
        <fullName evidence="1">DUF695 domain-containing protein</fullName>
    </submittedName>
</protein>
<evidence type="ECO:0000313" key="1">
    <source>
        <dbReference type="EMBL" id="QNH96249.1"/>
    </source>
</evidence>
<dbReference type="Proteomes" id="UP000515275">
    <property type="component" value="Chromosome"/>
</dbReference>
<reference evidence="1 2" key="1">
    <citation type="submission" date="2019-12" db="EMBL/GenBank/DDBJ databases">
        <title>Corynebacterium sp. nov., isolated from feces of the Anser Albifrons in China.</title>
        <authorList>
            <person name="Liu Q."/>
        </authorList>
    </citation>
    <scope>NUCLEOTIDE SEQUENCE [LARGE SCALE GENOMIC DNA]</scope>
    <source>
        <strain evidence="1 2">23H37-10</strain>
    </source>
</reference>
<dbReference type="RefSeq" id="WP_185770001.1">
    <property type="nucleotide sequence ID" value="NZ_CP046883.1"/>
</dbReference>
<dbReference type="EMBL" id="CP046883">
    <property type="protein sequence ID" value="QNH96249.1"/>
    <property type="molecule type" value="Genomic_DNA"/>
</dbReference>